<dbReference type="InterPro" id="IPR004477">
    <property type="entry name" value="ComEC_N"/>
</dbReference>
<dbReference type="PANTHER" id="PTHR30619:SF7">
    <property type="entry name" value="BETA-LACTAMASE DOMAIN PROTEIN"/>
    <property type="match status" value="1"/>
</dbReference>
<reference evidence="9 10" key="1">
    <citation type="journal article" date="2016" name="Nat. Commun.">
        <title>Thousands of microbial genomes shed light on interconnected biogeochemical processes in an aquifer system.</title>
        <authorList>
            <person name="Anantharaman K."/>
            <person name="Brown C.T."/>
            <person name="Hug L.A."/>
            <person name="Sharon I."/>
            <person name="Castelle C.J."/>
            <person name="Probst A.J."/>
            <person name="Thomas B.C."/>
            <person name="Singh A."/>
            <person name="Wilkins M.J."/>
            <person name="Karaoz U."/>
            <person name="Brodie E.L."/>
            <person name="Williams K.H."/>
            <person name="Hubbard S.S."/>
            <person name="Banfield J.F."/>
        </authorList>
    </citation>
    <scope>NUCLEOTIDE SEQUENCE [LARGE SCALE GENOMIC DNA]</scope>
</reference>
<evidence type="ECO:0000259" key="8">
    <source>
        <dbReference type="Pfam" id="PF13567"/>
    </source>
</evidence>
<proteinExistence type="predicted"/>
<evidence type="ECO:0008006" key="11">
    <source>
        <dbReference type="Google" id="ProtNLM"/>
    </source>
</evidence>
<dbReference type="InterPro" id="IPR052159">
    <property type="entry name" value="Competence_DNA_uptake"/>
</dbReference>
<feature type="domain" description="DUF4131" evidence="8">
    <location>
        <begin position="28"/>
        <end position="184"/>
    </location>
</feature>
<organism evidence="9 10">
    <name type="scientific">Candidatus Kuenenbacteria bacterium RBG_16_41_7</name>
    <dbReference type="NCBI Taxonomy" id="1798560"/>
    <lineage>
        <taxon>Bacteria</taxon>
        <taxon>Candidatus Kueneniibacteriota</taxon>
    </lineage>
</organism>
<feature type="domain" description="ComEC/Rec2-related protein" evidence="7">
    <location>
        <begin position="234"/>
        <end position="503"/>
    </location>
</feature>
<feature type="transmembrane region" description="Helical" evidence="6">
    <location>
        <begin position="29"/>
        <end position="46"/>
    </location>
</feature>
<dbReference type="EMBL" id="MFMV01000038">
    <property type="protein sequence ID" value="OGG95726.1"/>
    <property type="molecule type" value="Genomic_DNA"/>
</dbReference>
<dbReference type="NCBIfam" id="TIGR00360">
    <property type="entry name" value="ComEC_N-term"/>
    <property type="match status" value="1"/>
</dbReference>
<feature type="transmembrane region" description="Helical" evidence="6">
    <location>
        <begin position="393"/>
        <end position="414"/>
    </location>
</feature>
<keyword evidence="2" id="KW-1003">Cell membrane</keyword>
<feature type="transmembrane region" description="Helical" evidence="6">
    <location>
        <begin position="458"/>
        <end position="478"/>
    </location>
</feature>
<dbReference type="InterPro" id="IPR025405">
    <property type="entry name" value="DUF4131"/>
</dbReference>
<feature type="transmembrane region" description="Helical" evidence="6">
    <location>
        <begin position="355"/>
        <end position="372"/>
    </location>
</feature>
<keyword evidence="5 6" id="KW-0472">Membrane</keyword>
<evidence type="ECO:0000256" key="1">
    <source>
        <dbReference type="ARBA" id="ARBA00004651"/>
    </source>
</evidence>
<keyword evidence="4 6" id="KW-1133">Transmembrane helix</keyword>
<evidence type="ECO:0000313" key="10">
    <source>
        <dbReference type="Proteomes" id="UP000178149"/>
    </source>
</evidence>
<keyword evidence="3 6" id="KW-0812">Transmembrane</keyword>
<dbReference type="AlphaFoldDB" id="A0A1F6GC80"/>
<feature type="transmembrane region" description="Helical" evidence="6">
    <location>
        <begin position="426"/>
        <end position="451"/>
    </location>
</feature>
<comment type="subcellular location">
    <subcellularLocation>
        <location evidence="1">Cell membrane</location>
        <topology evidence="1">Multi-pass membrane protein</topology>
    </subcellularLocation>
</comment>
<evidence type="ECO:0000256" key="3">
    <source>
        <dbReference type="ARBA" id="ARBA00022692"/>
    </source>
</evidence>
<dbReference type="Pfam" id="PF13567">
    <property type="entry name" value="DUF4131"/>
    <property type="match status" value="1"/>
</dbReference>
<dbReference type="PANTHER" id="PTHR30619">
    <property type="entry name" value="DNA INTERNALIZATION/COMPETENCE PROTEIN COMEC/REC2"/>
    <property type="match status" value="1"/>
</dbReference>
<dbReference type="GO" id="GO:0005886">
    <property type="term" value="C:plasma membrane"/>
    <property type="evidence" value="ECO:0007669"/>
    <property type="project" value="UniProtKB-SubCell"/>
</dbReference>
<gene>
    <name evidence="9" type="ORF">A2V95_03810</name>
</gene>
<sequence length="515" mass="57424">MKTFLPLACLFFVFGVGVTNLIDFNLNPFYLFLILLCCVVLSILNWQKKKLRSAAMLAAFLFLGMWRFQISEPIINKNYAAFYNNQKISLVGQIVAEPDERENGTKLTIGKIVGAHCHMPNGQCDYDRAYNNTPLRGKILLSAPNYPAYQYGDWLKFECALQTPGQIEDFNYGKFLAVKGIYSACYWPKKLAPLAGNLSMGQKTYRAILAAKKHYRDIINQSLIYPHSELLNGLTLGLRKGIPEKVIQNFQDTGLTHIIAISGMNITIIAGLIMNLFIALGLKRGRAFYMAVLGLVLFLLMIGWQASAVRAGIMGFILLLAEKTGRLNKSTRALLIAAVVILLINPKALLGDAGFQLSFLAVLGIIYFDEPIEKFLAKIKVPQALEIRASLKMTLAAQILVLPILVYTFGNLSFVSPLANILIVPLLPYATILGFIMILCGLIFLPAAILLGYAARIMLGWILLVAEFAARLPGAGIQVEKFDAIWVIIIYMMLGWWIYLIQKNRHFKFQAPNSK</sequence>
<evidence type="ECO:0000256" key="6">
    <source>
        <dbReference type="SAM" id="Phobius"/>
    </source>
</evidence>
<feature type="transmembrane region" description="Helical" evidence="6">
    <location>
        <begin position="288"/>
        <end position="321"/>
    </location>
</feature>
<name>A0A1F6GC80_9BACT</name>
<feature type="transmembrane region" description="Helical" evidence="6">
    <location>
        <begin position="484"/>
        <end position="501"/>
    </location>
</feature>
<evidence type="ECO:0000256" key="2">
    <source>
        <dbReference type="ARBA" id="ARBA00022475"/>
    </source>
</evidence>
<dbReference type="Proteomes" id="UP000178149">
    <property type="component" value="Unassembled WGS sequence"/>
</dbReference>
<evidence type="ECO:0000256" key="5">
    <source>
        <dbReference type="ARBA" id="ARBA00023136"/>
    </source>
</evidence>
<accession>A0A1F6GC80</accession>
<comment type="caution">
    <text evidence="9">The sequence shown here is derived from an EMBL/GenBank/DDBJ whole genome shotgun (WGS) entry which is preliminary data.</text>
</comment>
<dbReference type="Pfam" id="PF03772">
    <property type="entry name" value="Competence"/>
    <property type="match status" value="1"/>
</dbReference>
<protein>
    <recommendedName>
        <fullName evidence="11">ComEC/Rec2-related protein domain-containing protein</fullName>
    </recommendedName>
</protein>
<evidence type="ECO:0000313" key="9">
    <source>
        <dbReference type="EMBL" id="OGG95726.1"/>
    </source>
</evidence>
<evidence type="ECO:0000259" key="7">
    <source>
        <dbReference type="Pfam" id="PF03772"/>
    </source>
</evidence>
<evidence type="ECO:0000256" key="4">
    <source>
        <dbReference type="ARBA" id="ARBA00022989"/>
    </source>
</evidence>
<feature type="transmembrane region" description="Helical" evidence="6">
    <location>
        <begin position="258"/>
        <end position="282"/>
    </location>
</feature>